<reference evidence="1 2" key="1">
    <citation type="submission" date="2013-08" db="EMBL/GenBank/DDBJ databases">
        <authorList>
            <person name="Weinstock G."/>
            <person name="Sodergren E."/>
            <person name="Wylie T."/>
            <person name="Fulton L."/>
            <person name="Fulton R."/>
            <person name="Fronick C."/>
            <person name="O'Laughlin M."/>
            <person name="Godfrey J."/>
            <person name="Miner T."/>
            <person name="Herter B."/>
            <person name="Appelbaum E."/>
            <person name="Cordes M."/>
            <person name="Lek S."/>
            <person name="Wollam A."/>
            <person name="Pepin K.H."/>
            <person name="Palsikar V.B."/>
            <person name="Mitreva M."/>
            <person name="Wilson R.K."/>
        </authorList>
    </citation>
    <scope>NUCLEOTIDE SEQUENCE [LARGE SCALE GENOMIC DNA]</scope>
    <source>
        <strain evidence="1 2">ATCC 700332</strain>
    </source>
</reference>
<proteinExistence type="predicted"/>
<dbReference type="EMBL" id="AWVH01000002">
    <property type="protein sequence ID" value="ERJ94519.1"/>
    <property type="molecule type" value="Genomic_DNA"/>
</dbReference>
<dbReference type="Pfam" id="PF13489">
    <property type="entry name" value="Methyltransf_23"/>
    <property type="match status" value="1"/>
</dbReference>
<dbReference type="Gene3D" id="3.90.550.10">
    <property type="entry name" value="Spore Coat Polysaccharide Biosynthesis Protein SpsA, Chain A"/>
    <property type="match status" value="1"/>
</dbReference>
<keyword evidence="2" id="KW-1185">Reference proteome</keyword>
<dbReference type="InterPro" id="IPR003329">
    <property type="entry name" value="Cytidylyl_trans"/>
</dbReference>
<dbReference type="Proteomes" id="UP000016649">
    <property type="component" value="Unassembled WGS sequence"/>
</dbReference>
<dbReference type="InterPro" id="IPR029044">
    <property type="entry name" value="Nucleotide-diphossugar_trans"/>
</dbReference>
<dbReference type="Gene3D" id="3.40.50.2000">
    <property type="entry name" value="Glycogen Phosphorylase B"/>
    <property type="match status" value="1"/>
</dbReference>
<dbReference type="Gene3D" id="3.40.50.150">
    <property type="entry name" value="Vaccinia Virus protein VP39"/>
    <property type="match status" value="1"/>
</dbReference>
<keyword evidence="1" id="KW-0808">Transferase</keyword>
<protein>
    <submittedName>
        <fullName evidence="1">Cytidylyltransferase</fullName>
    </submittedName>
</protein>
<comment type="caution">
    <text evidence="1">The sequence shown here is derived from an EMBL/GenBank/DDBJ whole genome shotgun (WGS) entry which is preliminary data.</text>
</comment>
<accession>A0ABN0P1K2</accession>
<name>A0ABN0P1K2_TRELE</name>
<sequence>MPEKAFLPLGAEKKPLFIWTLRAMKKVQADQYWLACDYASYERLNPLAQKEGWNCFAGPENDVLERFCLLVQKVKADIIVRATADNPFLFFEAAQASLDEFKKRACDYFTYSGLPHGSGVEILSAAALLKARKENPSAFEKEHVGPALYNHTDRFVCINENSDERWNYPLLRTTVDTLADYHKACRLCRFLESSETLAQQNLQKGYAAAAPYSAERIIWALQHPYMHPVLTVPAVRSGCGTGHVKRCLSLALSDALYADVYVPAELLSADDASSSFACGVTLPSCGEAALKTAALSGAAAEMIKKAVTQNGLPQNRIVHTLPKKGEYALIVTDGFCTDAALGSALHECAPVIAIDEGSRRSDWADFLIDIIPPLKNKTVLNKYAPYFIPLSVTRNKLEPALKKTVTRILICLGGEDPSNLALPAARCFARVLRGTHVHITVVTSAAETARAAAKEPNISYVPFIPGLPERIGEYDLVVTHYGFTAFEAASAGCLLLLLATSTLHKKLAQKYGCVCIEKKQLSEKKIHSLLSKPECLQPKTLCSLLNTAEAAGTVSVACTAGTGEARDLAPFIASLTGGKRRNCPLCSNLNGLQAELNPVVARDEVKTVRRCRSCGMLYISWLCVPKKEYSKAYFFEEYKKQYGKTYLEDFASIKTQGLRRMALINRLCRTKAVRQPAQKSAQKSLQKPAQNEVAVLDIGCAYGAFLSAAADFLWQPFGLDICSDAVDYVVNTLGFFAVCAAFPAEKAYFNGTKKTFDALTMWFVIEHFEDLHAVLLKVSESVKKGGVFAFSTPSASGLSARFAKKSFLKNSPSDHFIIWDIKYCRAVLKKYGFKVCKIVSIGHHPERFPYLKLKQTNRIALAISKLFALGDSFEVYCKKIR</sequence>
<dbReference type="SUPFAM" id="SSF53335">
    <property type="entry name" value="S-adenosyl-L-methionine-dependent methyltransferases"/>
    <property type="match status" value="1"/>
</dbReference>
<dbReference type="PANTHER" id="PTHR43861">
    <property type="entry name" value="TRANS-ACONITATE 2-METHYLTRANSFERASE-RELATED"/>
    <property type="match status" value="1"/>
</dbReference>
<evidence type="ECO:0000313" key="1">
    <source>
        <dbReference type="EMBL" id="ERJ94519.1"/>
    </source>
</evidence>
<evidence type="ECO:0000313" key="2">
    <source>
        <dbReference type="Proteomes" id="UP000016649"/>
    </source>
</evidence>
<gene>
    <name evidence="1" type="ORF">HMPREF9193_00053</name>
</gene>
<organism evidence="1 2">
    <name type="scientific">Treponema lecithinolyticum ATCC 700332</name>
    <dbReference type="NCBI Taxonomy" id="1321815"/>
    <lineage>
        <taxon>Bacteria</taxon>
        <taxon>Pseudomonadati</taxon>
        <taxon>Spirochaetota</taxon>
        <taxon>Spirochaetia</taxon>
        <taxon>Spirochaetales</taxon>
        <taxon>Treponemataceae</taxon>
        <taxon>Treponema</taxon>
    </lineage>
</organism>
<dbReference type="SUPFAM" id="SSF53448">
    <property type="entry name" value="Nucleotide-diphospho-sugar transferases"/>
    <property type="match status" value="1"/>
</dbReference>
<keyword evidence="1" id="KW-0548">Nucleotidyltransferase</keyword>
<dbReference type="Pfam" id="PF02348">
    <property type="entry name" value="CTP_transf_3"/>
    <property type="match status" value="1"/>
</dbReference>
<dbReference type="PANTHER" id="PTHR43861:SF6">
    <property type="entry name" value="METHYLTRANSFERASE TYPE 11"/>
    <property type="match status" value="1"/>
</dbReference>
<dbReference type="InterPro" id="IPR029063">
    <property type="entry name" value="SAM-dependent_MTases_sf"/>
</dbReference>
<dbReference type="GO" id="GO:0016779">
    <property type="term" value="F:nucleotidyltransferase activity"/>
    <property type="evidence" value="ECO:0007669"/>
    <property type="project" value="UniProtKB-KW"/>
</dbReference>
<dbReference type="CDD" id="cd02440">
    <property type="entry name" value="AdoMet_MTases"/>
    <property type="match status" value="1"/>
</dbReference>